<keyword evidence="2 4" id="KW-0238">DNA-binding</keyword>
<dbReference type="InterPro" id="IPR001647">
    <property type="entry name" value="HTH_TetR"/>
</dbReference>
<dbReference type="GO" id="GO:0003700">
    <property type="term" value="F:DNA-binding transcription factor activity"/>
    <property type="evidence" value="ECO:0007669"/>
    <property type="project" value="TreeGrafter"/>
</dbReference>
<dbReference type="Gene3D" id="1.10.357.10">
    <property type="entry name" value="Tetracycline Repressor, domain 2"/>
    <property type="match status" value="1"/>
</dbReference>
<dbReference type="InterPro" id="IPR050109">
    <property type="entry name" value="HTH-type_TetR-like_transc_reg"/>
</dbReference>
<keyword evidence="3" id="KW-0804">Transcription</keyword>
<dbReference type="PROSITE" id="PS50977">
    <property type="entry name" value="HTH_TETR_2"/>
    <property type="match status" value="1"/>
</dbReference>
<evidence type="ECO:0000313" key="7">
    <source>
        <dbReference type="Proteomes" id="UP000190989"/>
    </source>
</evidence>
<reference evidence="7" key="1">
    <citation type="submission" date="2017-02" db="EMBL/GenBank/DDBJ databases">
        <authorList>
            <person name="Varghese N."/>
            <person name="Submissions S."/>
        </authorList>
    </citation>
    <scope>NUCLEOTIDE SEQUENCE [LARGE SCALE GENOMIC DNA]</scope>
    <source>
        <strain evidence="7">SM117</strain>
    </source>
</reference>
<dbReference type="Proteomes" id="UP000190989">
    <property type="component" value="Unassembled WGS sequence"/>
</dbReference>
<dbReference type="SUPFAM" id="SSF46689">
    <property type="entry name" value="Homeodomain-like"/>
    <property type="match status" value="1"/>
</dbReference>
<dbReference type="EMBL" id="FVZE01000002">
    <property type="protein sequence ID" value="SLJ96447.1"/>
    <property type="molecule type" value="Genomic_DNA"/>
</dbReference>
<keyword evidence="1" id="KW-0805">Transcription regulation</keyword>
<evidence type="ECO:0000256" key="1">
    <source>
        <dbReference type="ARBA" id="ARBA00023015"/>
    </source>
</evidence>
<gene>
    <name evidence="6" type="ORF">SAMN06295987_102675</name>
</gene>
<dbReference type="Pfam" id="PF00440">
    <property type="entry name" value="TetR_N"/>
    <property type="match status" value="1"/>
</dbReference>
<dbReference type="PANTHER" id="PTHR30055">
    <property type="entry name" value="HTH-TYPE TRANSCRIPTIONAL REGULATOR RUTR"/>
    <property type="match status" value="1"/>
</dbReference>
<organism evidence="6 7">
    <name type="scientific">Novosphingobium mathurense</name>
    <dbReference type="NCBI Taxonomy" id="428990"/>
    <lineage>
        <taxon>Bacteria</taxon>
        <taxon>Pseudomonadati</taxon>
        <taxon>Pseudomonadota</taxon>
        <taxon>Alphaproteobacteria</taxon>
        <taxon>Sphingomonadales</taxon>
        <taxon>Sphingomonadaceae</taxon>
        <taxon>Novosphingobium</taxon>
    </lineage>
</organism>
<keyword evidence="7" id="KW-1185">Reference proteome</keyword>
<feature type="DNA-binding region" description="H-T-H motif" evidence="4">
    <location>
        <begin position="34"/>
        <end position="53"/>
    </location>
</feature>
<dbReference type="STRING" id="428990.SAMN06295987_102675"/>
<evidence type="ECO:0000256" key="2">
    <source>
        <dbReference type="ARBA" id="ARBA00023125"/>
    </source>
</evidence>
<proteinExistence type="predicted"/>
<dbReference type="AlphaFoldDB" id="A0A1U6HL38"/>
<dbReference type="PRINTS" id="PR00455">
    <property type="entry name" value="HTHTETR"/>
</dbReference>
<name>A0A1U6HL38_9SPHN</name>
<dbReference type="PANTHER" id="PTHR30055:SF234">
    <property type="entry name" value="HTH-TYPE TRANSCRIPTIONAL REGULATOR BETI"/>
    <property type="match status" value="1"/>
</dbReference>
<sequence>MTDNCAVQQKLTAADRVVFAARRLFAERGFHQTAMADLAKEAEVSVGAIYRVFPSKQDIIRAIIEADTARLLVELTSDVCRIRKGEATIGAVLEDMIVRSSVEKDSALIHEVLAEGHRNPEVAEAIRAINLQYRAIFREMALVANPDLHEPELDGAEELLLACLFSSGHRELTSCRLSARESARLVTGLILRGLGSEA</sequence>
<evidence type="ECO:0000256" key="4">
    <source>
        <dbReference type="PROSITE-ProRule" id="PRU00335"/>
    </source>
</evidence>
<accession>A0A1U6HL38</accession>
<evidence type="ECO:0000259" key="5">
    <source>
        <dbReference type="PROSITE" id="PS50977"/>
    </source>
</evidence>
<feature type="domain" description="HTH tetR-type" evidence="5">
    <location>
        <begin position="11"/>
        <end position="71"/>
    </location>
</feature>
<dbReference type="InterPro" id="IPR009057">
    <property type="entry name" value="Homeodomain-like_sf"/>
</dbReference>
<protein>
    <submittedName>
        <fullName evidence="6">Transcriptional regulator, TetR family</fullName>
    </submittedName>
</protein>
<evidence type="ECO:0000256" key="3">
    <source>
        <dbReference type="ARBA" id="ARBA00023163"/>
    </source>
</evidence>
<evidence type="ECO:0000313" key="6">
    <source>
        <dbReference type="EMBL" id="SLJ96447.1"/>
    </source>
</evidence>
<dbReference type="GO" id="GO:0000976">
    <property type="term" value="F:transcription cis-regulatory region binding"/>
    <property type="evidence" value="ECO:0007669"/>
    <property type="project" value="TreeGrafter"/>
</dbReference>